<keyword evidence="8" id="KW-1185">Reference proteome</keyword>
<dbReference type="AlphaFoldDB" id="A0A151I6Z5"/>
<proteinExistence type="predicted"/>
<dbReference type="EMBL" id="KQ978464">
    <property type="protein sequence ID" value="KYM93783.1"/>
    <property type="molecule type" value="Genomic_DNA"/>
</dbReference>
<feature type="domain" description="HAT C-terminal dimerisation" evidence="6">
    <location>
        <begin position="323"/>
        <end position="399"/>
    </location>
</feature>
<protein>
    <submittedName>
        <fullName evidence="7">Zinc finger BED domain-containing protein 4</fullName>
    </submittedName>
</protein>
<reference evidence="7 8" key="1">
    <citation type="submission" date="2016-03" db="EMBL/GenBank/DDBJ databases">
        <title>Cyphomyrmex costatus WGS genome.</title>
        <authorList>
            <person name="Nygaard S."/>
            <person name="Hu H."/>
            <person name="Boomsma J."/>
            <person name="Zhang G."/>
        </authorList>
    </citation>
    <scope>NUCLEOTIDE SEQUENCE [LARGE SCALE GENOMIC DNA]</scope>
    <source>
        <strain evidence="7">MS0001</strain>
        <tissue evidence="7">Whole body</tissue>
    </source>
</reference>
<dbReference type="PANTHER" id="PTHR46481">
    <property type="entry name" value="ZINC FINGER BED DOMAIN-CONTAINING PROTEIN 4"/>
    <property type="match status" value="1"/>
</dbReference>
<evidence type="ECO:0000259" key="6">
    <source>
        <dbReference type="Pfam" id="PF05699"/>
    </source>
</evidence>
<keyword evidence="2" id="KW-0479">Metal-binding</keyword>
<evidence type="ECO:0000256" key="1">
    <source>
        <dbReference type="ARBA" id="ARBA00004123"/>
    </source>
</evidence>
<dbReference type="InterPro" id="IPR012337">
    <property type="entry name" value="RNaseH-like_sf"/>
</dbReference>
<gene>
    <name evidence="7" type="ORF">ALC62_15627</name>
</gene>
<evidence type="ECO:0000313" key="7">
    <source>
        <dbReference type="EMBL" id="KYM93783.1"/>
    </source>
</evidence>
<accession>A0A151I6Z5</accession>
<evidence type="ECO:0000313" key="8">
    <source>
        <dbReference type="Proteomes" id="UP000078542"/>
    </source>
</evidence>
<dbReference type="PANTHER" id="PTHR46481:SF10">
    <property type="entry name" value="ZINC FINGER BED DOMAIN-CONTAINING PROTEIN 39"/>
    <property type="match status" value="1"/>
</dbReference>
<evidence type="ECO:0000256" key="4">
    <source>
        <dbReference type="ARBA" id="ARBA00022833"/>
    </source>
</evidence>
<dbReference type="GO" id="GO:0005634">
    <property type="term" value="C:nucleus"/>
    <property type="evidence" value="ECO:0007669"/>
    <property type="project" value="UniProtKB-SubCell"/>
</dbReference>
<keyword evidence="5" id="KW-0539">Nucleus</keyword>
<evidence type="ECO:0000256" key="5">
    <source>
        <dbReference type="ARBA" id="ARBA00023242"/>
    </source>
</evidence>
<keyword evidence="4" id="KW-0862">Zinc</keyword>
<name>A0A151I6Z5_9HYME</name>
<evidence type="ECO:0000256" key="3">
    <source>
        <dbReference type="ARBA" id="ARBA00022771"/>
    </source>
</evidence>
<evidence type="ECO:0000256" key="2">
    <source>
        <dbReference type="ARBA" id="ARBA00022723"/>
    </source>
</evidence>
<dbReference type="GO" id="GO:0046983">
    <property type="term" value="F:protein dimerization activity"/>
    <property type="evidence" value="ECO:0007669"/>
    <property type="project" value="InterPro"/>
</dbReference>
<dbReference type="InterPro" id="IPR052035">
    <property type="entry name" value="ZnF_BED_domain_contain"/>
</dbReference>
<dbReference type="Proteomes" id="UP000078542">
    <property type="component" value="Unassembled WGS sequence"/>
</dbReference>
<dbReference type="InterPro" id="IPR008906">
    <property type="entry name" value="HATC_C_dom"/>
</dbReference>
<keyword evidence="3" id="KW-0863">Zinc-finger</keyword>
<organism evidence="7 8">
    <name type="scientific">Cyphomyrmex costatus</name>
    <dbReference type="NCBI Taxonomy" id="456900"/>
    <lineage>
        <taxon>Eukaryota</taxon>
        <taxon>Metazoa</taxon>
        <taxon>Ecdysozoa</taxon>
        <taxon>Arthropoda</taxon>
        <taxon>Hexapoda</taxon>
        <taxon>Insecta</taxon>
        <taxon>Pterygota</taxon>
        <taxon>Neoptera</taxon>
        <taxon>Endopterygota</taxon>
        <taxon>Hymenoptera</taxon>
        <taxon>Apocrita</taxon>
        <taxon>Aculeata</taxon>
        <taxon>Formicoidea</taxon>
        <taxon>Formicidae</taxon>
        <taxon>Myrmicinae</taxon>
        <taxon>Cyphomyrmex</taxon>
    </lineage>
</organism>
<dbReference type="GO" id="GO:0008270">
    <property type="term" value="F:zinc ion binding"/>
    <property type="evidence" value="ECO:0007669"/>
    <property type="project" value="UniProtKB-KW"/>
</dbReference>
<comment type="subcellular location">
    <subcellularLocation>
        <location evidence="1">Nucleus</location>
    </subcellularLocation>
</comment>
<sequence length="410" mass="47782">MERINYFEILDDIDFKRRFRISKNSFIILLERIADEIKSDTNRNNNAIPPIIQLMVVLRFYATGSFLITIGDFCGISDKSAQRIVHIVFPVIALLRHEFIKLPYQKKFVKKNIWCFAHFLSHLVPKVVKDVATVNDLIDTVKKIVVFIRKSIIASDELKRLQICDGKTEGTVLKFILDVPTRWNSILYMLERFLVLEQNHCMTVTIENISPSTAEGILYKTKLLESIKHKFKDVENNKILSIPTILDPRFKRMHFQNALSAAATVEQINKEMKVISTINKEIEQPVQQEFSDITNQYSIWKTHDNLVAKSTNESMDDDHLLHELRQYLKQPVIARHNNPFQHWKTLKYSFPTLYELAIRYMSIISTSVPSESKFSEAGTIKNHERNRITGEHLNQLLFMGSLSKEEWNLT</sequence>
<dbReference type="Pfam" id="PF05699">
    <property type="entry name" value="Dimer_Tnp_hAT"/>
    <property type="match status" value="1"/>
</dbReference>
<dbReference type="SUPFAM" id="SSF53098">
    <property type="entry name" value="Ribonuclease H-like"/>
    <property type="match status" value="1"/>
</dbReference>